<keyword evidence="2" id="KW-1185">Reference proteome</keyword>
<dbReference type="AlphaFoldDB" id="A0AAV2KPV1"/>
<accession>A0AAV2KPV1</accession>
<proteinExistence type="predicted"/>
<dbReference type="EMBL" id="OZ035840">
    <property type="protein sequence ID" value="CAL1589407.1"/>
    <property type="molecule type" value="Genomic_DNA"/>
</dbReference>
<sequence>MLARLQVAALHYNENANRAHAATSVGELRYSVVYPKYKRGDYTVRAMKTNPTSYYIDKLMDLLFESVVEDARPYQEYSDKAQVQVCQENVSW</sequence>
<protein>
    <submittedName>
        <fullName evidence="1">Uncharacterized protein</fullName>
    </submittedName>
</protein>
<evidence type="ECO:0000313" key="1">
    <source>
        <dbReference type="EMBL" id="CAL1589407.1"/>
    </source>
</evidence>
<dbReference type="Proteomes" id="UP001497482">
    <property type="component" value="Chromosome 18"/>
</dbReference>
<gene>
    <name evidence="1" type="ORF">KC01_LOCUS19040</name>
</gene>
<evidence type="ECO:0000313" key="2">
    <source>
        <dbReference type="Proteomes" id="UP001497482"/>
    </source>
</evidence>
<reference evidence="1 2" key="1">
    <citation type="submission" date="2024-04" db="EMBL/GenBank/DDBJ databases">
        <authorList>
            <person name="Waldvogel A.-M."/>
            <person name="Schoenle A."/>
        </authorList>
    </citation>
    <scope>NUCLEOTIDE SEQUENCE [LARGE SCALE GENOMIC DNA]</scope>
</reference>
<organism evidence="1 2">
    <name type="scientific">Knipowitschia caucasica</name>
    <name type="common">Caucasian dwarf goby</name>
    <name type="synonym">Pomatoschistus caucasicus</name>
    <dbReference type="NCBI Taxonomy" id="637954"/>
    <lineage>
        <taxon>Eukaryota</taxon>
        <taxon>Metazoa</taxon>
        <taxon>Chordata</taxon>
        <taxon>Craniata</taxon>
        <taxon>Vertebrata</taxon>
        <taxon>Euteleostomi</taxon>
        <taxon>Actinopterygii</taxon>
        <taxon>Neopterygii</taxon>
        <taxon>Teleostei</taxon>
        <taxon>Neoteleostei</taxon>
        <taxon>Acanthomorphata</taxon>
        <taxon>Gobiaria</taxon>
        <taxon>Gobiiformes</taxon>
        <taxon>Gobioidei</taxon>
        <taxon>Gobiidae</taxon>
        <taxon>Gobiinae</taxon>
        <taxon>Knipowitschia</taxon>
    </lineage>
</organism>
<name>A0AAV2KPV1_KNICA</name>